<comment type="similarity">
    <text evidence="1 5">Belongs to the universal ribosomal protein uL15 family.</text>
</comment>
<dbReference type="SUPFAM" id="SSF52080">
    <property type="entry name" value="Ribosomal proteins L15p and L18e"/>
    <property type="match status" value="1"/>
</dbReference>
<proteinExistence type="inferred from homology"/>
<keyword evidence="8" id="KW-1185">Reference proteome</keyword>
<dbReference type="GO" id="GO:0022625">
    <property type="term" value="C:cytosolic large ribosomal subunit"/>
    <property type="evidence" value="ECO:0007669"/>
    <property type="project" value="TreeGrafter"/>
</dbReference>
<dbReference type="InterPro" id="IPR027386">
    <property type="entry name" value="Rbsml_uL15_N"/>
</dbReference>
<dbReference type="GeneID" id="74946653"/>
<dbReference type="GO" id="GO:0003735">
    <property type="term" value="F:structural constituent of ribosome"/>
    <property type="evidence" value="ECO:0007669"/>
    <property type="project" value="InterPro"/>
</dbReference>
<dbReference type="AlphaFoldDB" id="A0A060HG71"/>
<keyword evidence="2 5" id="KW-0689">Ribosomal protein</keyword>
<dbReference type="Proteomes" id="UP000027093">
    <property type="component" value="Chromosome"/>
</dbReference>
<evidence type="ECO:0000256" key="3">
    <source>
        <dbReference type="ARBA" id="ARBA00023274"/>
    </source>
</evidence>
<keyword evidence="5" id="KW-0694">RNA-binding</keyword>
<dbReference type="InterPro" id="IPR030878">
    <property type="entry name" value="Ribosomal_uL15"/>
</dbReference>
<organism evidence="7 8">
    <name type="scientific">Nitrososphaera viennensis EN76</name>
    <dbReference type="NCBI Taxonomy" id="926571"/>
    <lineage>
        <taxon>Archaea</taxon>
        <taxon>Nitrososphaerota</taxon>
        <taxon>Nitrososphaeria</taxon>
        <taxon>Nitrososphaerales</taxon>
        <taxon>Nitrososphaeraceae</taxon>
        <taxon>Nitrososphaera</taxon>
    </lineage>
</organism>
<evidence type="ECO:0000256" key="5">
    <source>
        <dbReference type="HAMAP-Rule" id="MF_01341"/>
    </source>
</evidence>
<dbReference type="STRING" id="926571.NVIE_013890"/>
<dbReference type="KEGG" id="nvn:NVIE_013890"/>
<name>A0A060HG71_9ARCH</name>
<comment type="subunit">
    <text evidence="5">Part of the 50S ribosomal subunit.</text>
</comment>
<sequence length="146" mass="15933">MATRFRKSRRQRGSRYCGWGQIGQHRQAGSRGGIGGAGKHKHFFIRTVIEEPNHFGHDAFNSFNRNVVNTWLNVRDLDAVFAKHGKADEKGKVVLDLTALGYDKLLGGGKISGAYTIKVAKVSEGARAKITAAGGEVIADEQHDSE</sequence>
<dbReference type="GO" id="GO:0006412">
    <property type="term" value="P:translation"/>
    <property type="evidence" value="ECO:0007669"/>
    <property type="project" value="UniProtKB-UniRule"/>
</dbReference>
<dbReference type="RefSeq" id="WP_075054599.1">
    <property type="nucleotide sequence ID" value="NZ_CP007536.1"/>
</dbReference>
<dbReference type="Pfam" id="PF00828">
    <property type="entry name" value="Ribosomal_L27A"/>
    <property type="match status" value="1"/>
</dbReference>
<evidence type="ECO:0000256" key="4">
    <source>
        <dbReference type="ARBA" id="ARBA00035200"/>
    </source>
</evidence>
<dbReference type="InterPro" id="IPR036227">
    <property type="entry name" value="Ribosomal_uL15/eL18_sf"/>
</dbReference>
<evidence type="ECO:0000313" key="8">
    <source>
        <dbReference type="Proteomes" id="UP000027093"/>
    </source>
</evidence>
<dbReference type="PANTHER" id="PTHR11721:SF3">
    <property type="entry name" value="LARGE RIBOSOMAL SUBUNIT PROTEIN UL15"/>
    <property type="match status" value="1"/>
</dbReference>
<dbReference type="Gene3D" id="4.10.990.10">
    <property type="match status" value="1"/>
</dbReference>
<evidence type="ECO:0000256" key="2">
    <source>
        <dbReference type="ARBA" id="ARBA00022980"/>
    </source>
</evidence>
<dbReference type="GO" id="GO:0019843">
    <property type="term" value="F:rRNA binding"/>
    <property type="evidence" value="ECO:0007669"/>
    <property type="project" value="UniProtKB-UniRule"/>
</dbReference>
<reference evidence="7 8" key="1">
    <citation type="journal article" date="2014" name="Int. J. Syst. Evol. Microbiol.">
        <title>Nitrososphaera viennensis gen. nov., sp. nov., an aerobic and mesophilic, ammonia-oxidizing archaeon from soil and a member of the archaeal phylum Thaumarchaeota.</title>
        <authorList>
            <person name="Stieglmeier M."/>
            <person name="Klingl A."/>
            <person name="Alves R.J."/>
            <person name="Rittmann S.K."/>
            <person name="Melcher M."/>
            <person name="Leisch N."/>
            <person name="Schleper C."/>
        </authorList>
    </citation>
    <scope>NUCLEOTIDE SEQUENCE [LARGE SCALE GENOMIC DNA]</scope>
    <source>
        <strain evidence="7">EN76</strain>
    </source>
</reference>
<comment type="function">
    <text evidence="5">Binds to the 23S rRNA.</text>
</comment>
<keyword evidence="3 5" id="KW-0687">Ribonucleoprotein</keyword>
<dbReference type="OrthoDB" id="9418at2157"/>
<evidence type="ECO:0000259" key="6">
    <source>
        <dbReference type="Pfam" id="PF00828"/>
    </source>
</evidence>
<feature type="domain" description="Large ribosomal subunit protein uL15/eL18" evidence="6">
    <location>
        <begin position="72"/>
        <end position="138"/>
    </location>
</feature>
<dbReference type="EMBL" id="CP007536">
    <property type="protein sequence ID" value="AIC15629.1"/>
    <property type="molecule type" value="Genomic_DNA"/>
</dbReference>
<keyword evidence="5" id="KW-0699">rRNA-binding</keyword>
<dbReference type="PANTHER" id="PTHR11721">
    <property type="entry name" value="60S RIBOSOMAL PROTEIN L27A"/>
    <property type="match status" value="1"/>
</dbReference>
<accession>A0A060HG71</accession>
<protein>
    <recommendedName>
        <fullName evidence="4 5">Large ribosomal subunit protein uL15</fullName>
    </recommendedName>
</protein>
<dbReference type="HAMAP" id="MF_01341">
    <property type="entry name" value="Ribosomal_uL15"/>
    <property type="match status" value="1"/>
</dbReference>
<gene>
    <name evidence="7" type="primary">rpl15p</name>
    <name evidence="5" type="synonym">rpl15</name>
    <name evidence="7" type="ORF">NVIE_013890</name>
</gene>
<evidence type="ECO:0000313" key="7">
    <source>
        <dbReference type="EMBL" id="AIC15629.1"/>
    </source>
</evidence>
<dbReference type="Gene3D" id="3.100.10.10">
    <property type="match status" value="1"/>
</dbReference>
<evidence type="ECO:0000256" key="1">
    <source>
        <dbReference type="ARBA" id="ARBA00007320"/>
    </source>
</evidence>
<dbReference type="InterPro" id="IPR021131">
    <property type="entry name" value="Ribosomal_uL15/eL18"/>
</dbReference>
<dbReference type="HOGENOM" id="CLU_109163_0_0_2"/>